<keyword evidence="2" id="KW-1185">Reference proteome</keyword>
<dbReference type="Proteomes" id="UP000479710">
    <property type="component" value="Unassembled WGS sequence"/>
</dbReference>
<gene>
    <name evidence="1" type="ORF">E2562_000922</name>
</gene>
<protein>
    <submittedName>
        <fullName evidence="1">Uncharacterized protein</fullName>
    </submittedName>
</protein>
<organism evidence="1 2">
    <name type="scientific">Oryza meyeriana var. granulata</name>
    <dbReference type="NCBI Taxonomy" id="110450"/>
    <lineage>
        <taxon>Eukaryota</taxon>
        <taxon>Viridiplantae</taxon>
        <taxon>Streptophyta</taxon>
        <taxon>Embryophyta</taxon>
        <taxon>Tracheophyta</taxon>
        <taxon>Spermatophyta</taxon>
        <taxon>Magnoliopsida</taxon>
        <taxon>Liliopsida</taxon>
        <taxon>Poales</taxon>
        <taxon>Poaceae</taxon>
        <taxon>BOP clade</taxon>
        <taxon>Oryzoideae</taxon>
        <taxon>Oryzeae</taxon>
        <taxon>Oryzinae</taxon>
        <taxon>Oryza</taxon>
        <taxon>Oryza meyeriana</taxon>
    </lineage>
</organism>
<dbReference type="AlphaFoldDB" id="A0A6G1CX01"/>
<dbReference type="EMBL" id="SPHZ02000007">
    <property type="protein sequence ID" value="KAF0905125.1"/>
    <property type="molecule type" value="Genomic_DNA"/>
</dbReference>
<reference evidence="1 2" key="1">
    <citation type="submission" date="2019-11" db="EMBL/GenBank/DDBJ databases">
        <title>Whole genome sequence of Oryza granulata.</title>
        <authorList>
            <person name="Li W."/>
        </authorList>
    </citation>
    <scope>NUCLEOTIDE SEQUENCE [LARGE SCALE GENOMIC DNA]</scope>
    <source>
        <strain evidence="2">cv. Menghai</strain>
        <tissue evidence="1">Leaf</tissue>
    </source>
</reference>
<evidence type="ECO:0000313" key="1">
    <source>
        <dbReference type="EMBL" id="KAF0905125.1"/>
    </source>
</evidence>
<evidence type="ECO:0000313" key="2">
    <source>
        <dbReference type="Proteomes" id="UP000479710"/>
    </source>
</evidence>
<comment type="caution">
    <text evidence="1">The sequence shown here is derived from an EMBL/GenBank/DDBJ whole genome shotgun (WGS) entry which is preliminary data.</text>
</comment>
<accession>A0A6G1CX01</accession>
<name>A0A6G1CX01_9ORYZ</name>
<sequence length="111" mass="12329">MRWLGGKGGALSHDEGGSGMELVGMEQATVSDQMCGGLAEAGHKMAIAVTKKEDLKYLNEGLHKVEIPKDVRVTVARQICNAAQRRNLEITRETMDRISPYLKRGWKKTFK</sequence>
<proteinExistence type="predicted"/>